<evidence type="ECO:0000256" key="1">
    <source>
        <dbReference type="SAM" id="SignalP"/>
    </source>
</evidence>
<evidence type="ECO:0000313" key="3">
    <source>
        <dbReference type="Proteomes" id="UP001302274"/>
    </source>
</evidence>
<keyword evidence="3" id="KW-1185">Reference proteome</keyword>
<dbReference type="RefSeq" id="WP_323578290.1">
    <property type="nucleotide sequence ID" value="NZ_JAYGJQ010000002.1"/>
</dbReference>
<evidence type="ECO:0000313" key="2">
    <source>
        <dbReference type="EMBL" id="MEA9358046.1"/>
    </source>
</evidence>
<dbReference type="Proteomes" id="UP001302274">
    <property type="component" value="Unassembled WGS sequence"/>
</dbReference>
<reference evidence="2 3" key="1">
    <citation type="submission" date="2023-11" db="EMBL/GenBank/DDBJ databases">
        <title>A Novel Polar Bacteriovorax (B. antarcticus) Isolated from the Biocrust in Antarctica.</title>
        <authorList>
            <person name="Mun W."/>
            <person name="Choi S.Y."/>
            <person name="Mitchell R.J."/>
        </authorList>
    </citation>
    <scope>NUCLEOTIDE SEQUENCE [LARGE SCALE GENOMIC DNA]</scope>
    <source>
        <strain evidence="2 3">PP10</strain>
    </source>
</reference>
<proteinExistence type="predicted"/>
<name>A0ABU5VYA4_9BACT</name>
<keyword evidence="1" id="KW-0732">Signal</keyword>
<dbReference type="EMBL" id="JAYGJQ010000002">
    <property type="protein sequence ID" value="MEA9358046.1"/>
    <property type="molecule type" value="Genomic_DNA"/>
</dbReference>
<gene>
    <name evidence="2" type="ORF">SHI21_17570</name>
</gene>
<sequence>MSRLLQYFLCGTFLLTTTAFATDCVNCGPKNVTGLPSNNSLDDLSKIVQGGQTQKFVSQGYCMQFAQIPQEMVGTMIKELETTGYPVERYLTDPICQPAGYSVSVKSPMLHAIADDVNKREEFLNNIWLYYSKKRKQPEIFDQAVNAKNSKGETLLDYIETQRKNNSYPLPEQQPPLEKIIKMLCAHGGVYAKNPNKKCP</sequence>
<accession>A0ABU5VYA4</accession>
<feature type="signal peptide" evidence="1">
    <location>
        <begin position="1"/>
        <end position="21"/>
    </location>
</feature>
<organism evidence="2 3">
    <name type="scientific">Bacteriovorax antarcticus</name>
    <dbReference type="NCBI Taxonomy" id="3088717"/>
    <lineage>
        <taxon>Bacteria</taxon>
        <taxon>Pseudomonadati</taxon>
        <taxon>Bdellovibrionota</taxon>
        <taxon>Bacteriovoracia</taxon>
        <taxon>Bacteriovoracales</taxon>
        <taxon>Bacteriovoracaceae</taxon>
        <taxon>Bacteriovorax</taxon>
    </lineage>
</organism>
<feature type="chain" id="PRO_5045057653" evidence="1">
    <location>
        <begin position="22"/>
        <end position="200"/>
    </location>
</feature>
<protein>
    <submittedName>
        <fullName evidence="2">Uncharacterized protein</fullName>
    </submittedName>
</protein>
<comment type="caution">
    <text evidence="2">The sequence shown here is derived from an EMBL/GenBank/DDBJ whole genome shotgun (WGS) entry which is preliminary data.</text>
</comment>